<evidence type="ECO:0000313" key="14">
    <source>
        <dbReference type="EMBL" id="BAY96917.1"/>
    </source>
</evidence>
<dbReference type="InterPro" id="IPR003661">
    <property type="entry name" value="HisK_dim/P_dom"/>
</dbReference>
<dbReference type="SMART" id="SM00388">
    <property type="entry name" value="HisKA"/>
    <property type="match status" value="1"/>
</dbReference>
<dbReference type="EC" id="2.7.13.3" evidence="3"/>
<dbReference type="Gene3D" id="3.30.450.20">
    <property type="entry name" value="PAS domain"/>
    <property type="match status" value="2"/>
</dbReference>
<feature type="domain" description="Response regulatory" evidence="11">
    <location>
        <begin position="982"/>
        <end position="1096"/>
    </location>
</feature>
<dbReference type="NCBIfam" id="TIGR00229">
    <property type="entry name" value="sensory_box"/>
    <property type="match status" value="1"/>
</dbReference>
<dbReference type="Proteomes" id="UP000218785">
    <property type="component" value="Chromosome"/>
</dbReference>
<evidence type="ECO:0000259" key="10">
    <source>
        <dbReference type="PROSITE" id="PS50109"/>
    </source>
</evidence>
<dbReference type="SUPFAM" id="SSF55781">
    <property type="entry name" value="GAF domain-like"/>
    <property type="match status" value="2"/>
</dbReference>
<dbReference type="InterPro" id="IPR004358">
    <property type="entry name" value="Sig_transdc_His_kin-like_C"/>
</dbReference>
<evidence type="ECO:0000256" key="9">
    <source>
        <dbReference type="PROSITE-ProRule" id="PRU00169"/>
    </source>
</evidence>
<dbReference type="InterPro" id="IPR001789">
    <property type="entry name" value="Sig_transdc_resp-reg_receiver"/>
</dbReference>
<dbReference type="AlphaFoldDB" id="A0A1Z4MTZ0"/>
<dbReference type="KEGG" id="ttq:NIES37_08540"/>
<dbReference type="PROSITE" id="PS50112">
    <property type="entry name" value="PAS"/>
    <property type="match status" value="1"/>
</dbReference>
<dbReference type="CDD" id="cd17580">
    <property type="entry name" value="REC_2_DhkD-like"/>
    <property type="match status" value="1"/>
</dbReference>
<dbReference type="CDD" id="cd00082">
    <property type="entry name" value="HisKA"/>
    <property type="match status" value="1"/>
</dbReference>
<feature type="domain" description="PAS" evidence="12">
    <location>
        <begin position="115"/>
        <end position="170"/>
    </location>
</feature>
<dbReference type="Gene3D" id="1.10.287.130">
    <property type="match status" value="1"/>
</dbReference>
<dbReference type="InterPro" id="IPR000014">
    <property type="entry name" value="PAS"/>
</dbReference>
<dbReference type="SMART" id="SM00086">
    <property type="entry name" value="PAC"/>
    <property type="match status" value="1"/>
</dbReference>
<dbReference type="PANTHER" id="PTHR43547">
    <property type="entry name" value="TWO-COMPONENT HISTIDINE KINASE"/>
    <property type="match status" value="1"/>
</dbReference>
<dbReference type="FunFam" id="3.30.565.10:FF:000010">
    <property type="entry name" value="Sensor histidine kinase RcsC"/>
    <property type="match status" value="1"/>
</dbReference>
<feature type="domain" description="Histidine kinase" evidence="10">
    <location>
        <begin position="742"/>
        <end position="960"/>
    </location>
</feature>
<dbReference type="InterPro" id="IPR036097">
    <property type="entry name" value="HisK_dim/P_sf"/>
</dbReference>
<dbReference type="GO" id="GO:0000155">
    <property type="term" value="F:phosphorelay sensor kinase activity"/>
    <property type="evidence" value="ECO:0007669"/>
    <property type="project" value="InterPro"/>
</dbReference>
<dbReference type="Gene3D" id="3.30.565.10">
    <property type="entry name" value="Histidine kinase-like ATPase, C-terminal domain"/>
    <property type="match status" value="1"/>
</dbReference>
<gene>
    <name evidence="14" type="ORF">NIES37_08540</name>
</gene>
<evidence type="ECO:0000256" key="6">
    <source>
        <dbReference type="ARBA" id="ARBA00022777"/>
    </source>
</evidence>
<evidence type="ECO:0000256" key="1">
    <source>
        <dbReference type="ARBA" id="ARBA00000085"/>
    </source>
</evidence>
<dbReference type="SMART" id="SM00091">
    <property type="entry name" value="PAS"/>
    <property type="match status" value="2"/>
</dbReference>
<evidence type="ECO:0000256" key="7">
    <source>
        <dbReference type="ARBA" id="ARBA00023012"/>
    </source>
</evidence>
<dbReference type="RefSeq" id="WP_096574056.1">
    <property type="nucleotide sequence ID" value="NZ_CAWNJS010000001.1"/>
</dbReference>
<dbReference type="Pfam" id="PF02518">
    <property type="entry name" value="HATPase_c"/>
    <property type="match status" value="1"/>
</dbReference>
<dbReference type="FunFam" id="3.30.450.20:FF:000099">
    <property type="entry name" value="Sensory box sensor histidine kinase"/>
    <property type="match status" value="1"/>
</dbReference>
<keyword evidence="15" id="KW-1185">Reference proteome</keyword>
<dbReference type="PROSITE" id="PS50113">
    <property type="entry name" value="PAC"/>
    <property type="match status" value="1"/>
</dbReference>
<reference evidence="14 15" key="1">
    <citation type="submission" date="2017-06" db="EMBL/GenBank/DDBJ databases">
        <title>Genome sequencing of cyanobaciteial culture collection at National Institute for Environmental Studies (NIES).</title>
        <authorList>
            <person name="Hirose Y."/>
            <person name="Shimura Y."/>
            <person name="Fujisawa T."/>
            <person name="Nakamura Y."/>
            <person name="Kawachi M."/>
        </authorList>
    </citation>
    <scope>NUCLEOTIDE SEQUENCE [LARGE SCALE GENOMIC DNA]</scope>
    <source>
        <strain evidence="14 15">NIES-37</strain>
    </source>
</reference>
<dbReference type="SUPFAM" id="SSF47384">
    <property type="entry name" value="Homodimeric domain of signal transducing histidine kinase"/>
    <property type="match status" value="1"/>
</dbReference>
<name>A0A1Z4MTZ0_9CYAN</name>
<dbReference type="EMBL" id="AP018248">
    <property type="protein sequence ID" value="BAY96917.1"/>
    <property type="molecule type" value="Genomic_DNA"/>
</dbReference>
<dbReference type="InterPro" id="IPR005467">
    <property type="entry name" value="His_kinase_dom"/>
</dbReference>
<organism evidence="14 15">
    <name type="scientific">Tolypothrix tenuis PCC 7101</name>
    <dbReference type="NCBI Taxonomy" id="231146"/>
    <lineage>
        <taxon>Bacteria</taxon>
        <taxon>Bacillati</taxon>
        <taxon>Cyanobacteriota</taxon>
        <taxon>Cyanophyceae</taxon>
        <taxon>Nostocales</taxon>
        <taxon>Tolypothrichaceae</taxon>
        <taxon>Tolypothrix</taxon>
    </lineage>
</organism>
<dbReference type="SMART" id="SM00065">
    <property type="entry name" value="GAF"/>
    <property type="match status" value="2"/>
</dbReference>
<sequence length="1098" mass="121764">MKRDKRGKFIQSWGLEAKQPVNLSLTKTAWQLLQQEAHKRGISRSELVERFARSLELDAANNFAKSNDTVAALLNLHNSDVYDGLCLRTADAILNVVQLDNTDICTKYTENGQQAEDWFRQVLDVIPHIVWTCKPNGELEYFNQQALDTFGINLQQLLAEGWYPLVHPEDLQQCIHAWMSTVATGNDYQIECRLKIADGSYRWHLTRAIPNRDRTGKITRWYGTSTDINDRKQLEQVFQQQAQAQANQSQWLEAVLNLLPIPLVFIDPNTTCFTFSNKAAKAMAGGEMYSDRPSGVYDQDFYCTDATGKLIPSEQLPTFRVTLGETIQGAELNWHTPTGVYPLLVHADTLPAMYDRPATCVMVFQDISDRKRIEQREKFLAQASQTFAAARLDLQTLLDTITQLIGNLTGDSCVLSLLSQDQLWLDTVSYYHVNPEVREFIGELLTQRRSIDDGMTGLVAQTGETIFLPVASPEEIRKSIKREYLPYVERYGVYSLLMIPLKVQEQIIGTLSISRERPGEPYSNEDRRLFQDIADRAAMAIANARLYQQVKQTANRNASLQLVTSALSESLTPTEVAEVIVEQSFAVLGAAAALVAVVCENGKELDIIHSIGFQLEVVKSWQRVAINVSSPLSDAVRTGKPIWEQSIEQRVTHYPHLADIYANYDYAAWISLPLMLEGRAVGGISLGFQEFSALNQDERAFILALSQQAAGAIARAQLYEAEKRARAAAEAANRTKDEFLAILSHELRTPLSPILGWTKLLRSGNLNAKKTAVALETIERNAKLQVQLIDDILDISRILQGKFSLNSDAVDLKATISAAIETLHLAAAAKAIPIHTDFAADVGQVLGDATRLQQVIWNLLSNAVKFTPTGGRVEIRLEKNGSQAQIQVIDTGRGINPEFLPYVFDYFRQADSSITRTFGGLGLGLAIVRQIVELHGGTVKAESPGIEQGSTFTVNLPLLPTPTLKTAVEESITDSLSLQGIQVLAVDDEVDNLDLVNFILEEAGANVISVSSATEALQLLQQTQPDILLADIGMPKIDGYTLIREIREQGGKIPAIALTAYAGDMNKKQALQAGFQFYLSKPVDPDELIQAIAQIVQR</sequence>
<evidence type="ECO:0000256" key="4">
    <source>
        <dbReference type="ARBA" id="ARBA00022553"/>
    </source>
</evidence>
<dbReference type="InterPro" id="IPR013655">
    <property type="entry name" value="PAS_fold_3"/>
</dbReference>
<dbReference type="SUPFAM" id="SSF52172">
    <property type="entry name" value="CheY-like"/>
    <property type="match status" value="1"/>
</dbReference>
<dbReference type="CDD" id="cd16922">
    <property type="entry name" value="HATPase_EvgS-ArcB-TorS-like"/>
    <property type="match status" value="1"/>
</dbReference>
<dbReference type="Pfam" id="PF13185">
    <property type="entry name" value="GAF_2"/>
    <property type="match status" value="1"/>
</dbReference>
<dbReference type="Gene3D" id="3.40.50.2300">
    <property type="match status" value="1"/>
</dbReference>
<dbReference type="CDD" id="cd00130">
    <property type="entry name" value="PAS"/>
    <property type="match status" value="1"/>
</dbReference>
<feature type="modified residue" description="4-aspartylphosphate" evidence="9">
    <location>
        <position position="1031"/>
    </location>
</feature>
<dbReference type="SUPFAM" id="SSF55874">
    <property type="entry name" value="ATPase domain of HSP90 chaperone/DNA topoisomerase II/histidine kinase"/>
    <property type="match status" value="1"/>
</dbReference>
<dbReference type="PROSITE" id="PS50109">
    <property type="entry name" value="HIS_KIN"/>
    <property type="match status" value="1"/>
</dbReference>
<comment type="similarity">
    <text evidence="2">In the N-terminal section; belongs to the phytochrome family.</text>
</comment>
<dbReference type="InterPro" id="IPR003594">
    <property type="entry name" value="HATPase_dom"/>
</dbReference>
<keyword evidence="7" id="KW-0902">Two-component regulatory system</keyword>
<accession>A0A1Z4MTZ0</accession>
<dbReference type="Pfam" id="PF00512">
    <property type="entry name" value="HisKA"/>
    <property type="match status" value="1"/>
</dbReference>
<dbReference type="Gene3D" id="3.30.450.40">
    <property type="match status" value="2"/>
</dbReference>
<dbReference type="SUPFAM" id="SSF55785">
    <property type="entry name" value="PYP-like sensor domain (PAS domain)"/>
    <property type="match status" value="1"/>
</dbReference>
<evidence type="ECO:0000259" key="11">
    <source>
        <dbReference type="PROSITE" id="PS50110"/>
    </source>
</evidence>
<keyword evidence="5" id="KW-0808">Transferase</keyword>
<evidence type="ECO:0000313" key="15">
    <source>
        <dbReference type="Proteomes" id="UP000218785"/>
    </source>
</evidence>
<evidence type="ECO:0000259" key="12">
    <source>
        <dbReference type="PROSITE" id="PS50112"/>
    </source>
</evidence>
<evidence type="ECO:0000256" key="2">
    <source>
        <dbReference type="ARBA" id="ARBA00006402"/>
    </source>
</evidence>
<dbReference type="PANTHER" id="PTHR43547:SF2">
    <property type="entry name" value="HYBRID SIGNAL TRANSDUCTION HISTIDINE KINASE C"/>
    <property type="match status" value="1"/>
</dbReference>
<feature type="domain" description="PAC" evidence="13">
    <location>
        <begin position="188"/>
        <end position="240"/>
    </location>
</feature>
<evidence type="ECO:0000256" key="3">
    <source>
        <dbReference type="ARBA" id="ARBA00012438"/>
    </source>
</evidence>
<evidence type="ECO:0000256" key="5">
    <source>
        <dbReference type="ARBA" id="ARBA00022679"/>
    </source>
</evidence>
<dbReference type="PRINTS" id="PR00344">
    <property type="entry name" value="BCTRLSENSOR"/>
</dbReference>
<dbReference type="InterPro" id="IPR036890">
    <property type="entry name" value="HATPase_C_sf"/>
</dbReference>
<comment type="catalytic activity">
    <reaction evidence="1">
        <text>ATP + protein L-histidine = ADP + protein N-phospho-L-histidine.</text>
        <dbReference type="EC" id="2.7.13.3"/>
    </reaction>
</comment>
<dbReference type="InterPro" id="IPR029016">
    <property type="entry name" value="GAF-like_dom_sf"/>
</dbReference>
<dbReference type="InterPro" id="IPR001610">
    <property type="entry name" value="PAC"/>
</dbReference>
<dbReference type="PROSITE" id="PS50110">
    <property type="entry name" value="RESPONSE_REGULATORY"/>
    <property type="match status" value="1"/>
</dbReference>
<evidence type="ECO:0000259" key="13">
    <source>
        <dbReference type="PROSITE" id="PS50113"/>
    </source>
</evidence>
<protein>
    <recommendedName>
        <fullName evidence="8">Circadian input-output histidine kinase CikA</fullName>
        <ecNumber evidence="3">2.7.13.3</ecNumber>
    </recommendedName>
</protein>
<dbReference type="SMART" id="SM00448">
    <property type="entry name" value="REC"/>
    <property type="match status" value="1"/>
</dbReference>
<dbReference type="Pfam" id="PF00072">
    <property type="entry name" value="Response_reg"/>
    <property type="match status" value="1"/>
</dbReference>
<keyword evidence="4 9" id="KW-0597">Phosphoprotein</keyword>
<dbReference type="InterPro" id="IPR011006">
    <property type="entry name" value="CheY-like_superfamily"/>
</dbReference>
<proteinExistence type="inferred from homology"/>
<dbReference type="Pfam" id="PF08447">
    <property type="entry name" value="PAS_3"/>
    <property type="match status" value="1"/>
</dbReference>
<dbReference type="InterPro" id="IPR000700">
    <property type="entry name" value="PAS-assoc_C"/>
</dbReference>
<dbReference type="InterPro" id="IPR003018">
    <property type="entry name" value="GAF"/>
</dbReference>
<evidence type="ECO:0000256" key="8">
    <source>
        <dbReference type="ARBA" id="ARBA00074306"/>
    </source>
</evidence>
<dbReference type="SMART" id="SM00387">
    <property type="entry name" value="HATPase_c"/>
    <property type="match status" value="1"/>
</dbReference>
<keyword evidence="6 14" id="KW-0418">Kinase</keyword>
<dbReference type="Pfam" id="PF01590">
    <property type="entry name" value="GAF"/>
    <property type="match status" value="1"/>
</dbReference>
<dbReference type="InterPro" id="IPR035965">
    <property type="entry name" value="PAS-like_dom_sf"/>
</dbReference>